<gene>
    <name evidence="1" type="ORF">COY73_00950</name>
</gene>
<comment type="caution">
    <text evidence="1">The sequence shown here is derived from an EMBL/GenBank/DDBJ whole genome shotgun (WGS) entry which is preliminary data.</text>
</comment>
<accession>A0A2M7R6U2</accession>
<dbReference type="AlphaFoldDB" id="A0A2M7R6U2"/>
<sequence length="70" mass="8488">MDFQHLIKLYEEKKKQYKTDAFRHVSELLREAKELHKKGWLKSPTPNNDHEQSWRAFKGKNLEKLVTHNL</sequence>
<reference evidence="2" key="1">
    <citation type="submission" date="2017-09" db="EMBL/GenBank/DDBJ databases">
        <title>Depth-based differentiation of microbial function through sediment-hosted aquifers and enrichment of novel symbionts in the deep terrestrial subsurface.</title>
        <authorList>
            <person name="Probst A.J."/>
            <person name="Ladd B."/>
            <person name="Jarett J.K."/>
            <person name="Geller-Mcgrath D.E."/>
            <person name="Sieber C.M.K."/>
            <person name="Emerson J.B."/>
            <person name="Anantharaman K."/>
            <person name="Thomas B.C."/>
            <person name="Malmstrom R."/>
            <person name="Stieglmeier M."/>
            <person name="Klingl A."/>
            <person name="Woyke T."/>
            <person name="Ryan C.M."/>
            <person name="Banfield J.F."/>
        </authorList>
    </citation>
    <scope>NUCLEOTIDE SEQUENCE [LARGE SCALE GENOMIC DNA]</scope>
</reference>
<dbReference type="Proteomes" id="UP000230767">
    <property type="component" value="Unassembled WGS sequence"/>
</dbReference>
<organism evidence="1 2">
    <name type="scientific">Candidatus Nealsonbacteria bacterium CG_4_10_14_0_8_um_filter_37_14</name>
    <dbReference type="NCBI Taxonomy" id="1974684"/>
    <lineage>
        <taxon>Bacteria</taxon>
        <taxon>Candidatus Nealsoniibacteriota</taxon>
    </lineage>
</organism>
<name>A0A2M7R6U2_9BACT</name>
<proteinExistence type="predicted"/>
<evidence type="ECO:0000313" key="2">
    <source>
        <dbReference type="Proteomes" id="UP000230767"/>
    </source>
</evidence>
<evidence type="ECO:0000313" key="1">
    <source>
        <dbReference type="EMBL" id="PIY89455.1"/>
    </source>
</evidence>
<dbReference type="EMBL" id="PFLW01000024">
    <property type="protein sequence ID" value="PIY89455.1"/>
    <property type="molecule type" value="Genomic_DNA"/>
</dbReference>
<protein>
    <submittedName>
        <fullName evidence="1">Uncharacterized protein</fullName>
    </submittedName>
</protein>